<dbReference type="Proteomes" id="UP001596084">
    <property type="component" value="Unassembled WGS sequence"/>
</dbReference>
<evidence type="ECO:0000256" key="2">
    <source>
        <dbReference type="ARBA" id="ARBA00022759"/>
    </source>
</evidence>
<keyword evidence="1" id="KW-0540">Nuclease</keyword>
<keyword evidence="4" id="KW-0732">Signal</keyword>
<keyword evidence="2" id="KW-0255">Endonuclease</keyword>
<dbReference type="SMART" id="SM00318">
    <property type="entry name" value="SNc"/>
    <property type="match status" value="1"/>
</dbReference>
<dbReference type="InterPro" id="IPR016071">
    <property type="entry name" value="Staphylococal_nuclease_OB-fold"/>
</dbReference>
<evidence type="ECO:0000256" key="4">
    <source>
        <dbReference type="SAM" id="SignalP"/>
    </source>
</evidence>
<dbReference type="EMBL" id="JBHSMX010000013">
    <property type="protein sequence ID" value="MFC5521190.1"/>
    <property type="molecule type" value="Genomic_DNA"/>
</dbReference>
<keyword evidence="7" id="KW-1185">Reference proteome</keyword>
<dbReference type="Gene3D" id="2.40.50.90">
    <property type="match status" value="1"/>
</dbReference>
<feature type="domain" description="TNase-like" evidence="5">
    <location>
        <begin position="35"/>
        <end position="157"/>
    </location>
</feature>
<evidence type="ECO:0000256" key="3">
    <source>
        <dbReference type="ARBA" id="ARBA00022801"/>
    </source>
</evidence>
<evidence type="ECO:0000256" key="1">
    <source>
        <dbReference type="ARBA" id="ARBA00022722"/>
    </source>
</evidence>
<dbReference type="RefSeq" id="WP_245660706.1">
    <property type="nucleotide sequence ID" value="NZ_JBHSMX010000013.1"/>
</dbReference>
<dbReference type="PANTHER" id="PTHR12302:SF3">
    <property type="entry name" value="SERINE_THREONINE-PROTEIN KINASE 31"/>
    <property type="match status" value="1"/>
</dbReference>
<keyword evidence="3" id="KW-0378">Hydrolase</keyword>
<sequence>MNNMPSLCRAAALAAWAFAALAGCSPASAAAPSKASWSGVVTYVGDGDTLRVRPPGGSKPVIIRIEGIDAPEICQAGGAASRDALMRRVLGKRVVVQGSRHDDYGRLLARIVLNGQDQGKWMVARGQAWSYRYRHNPGPYVIQQRRAKAAGLGIFSRAQTAPPVYPGVFRKQHGSCHV</sequence>
<name>A0ABW0Q8X0_9BURK</name>
<dbReference type="PROSITE" id="PS50830">
    <property type="entry name" value="TNASE_3"/>
    <property type="match status" value="1"/>
</dbReference>
<gene>
    <name evidence="6" type="ORF">ACFPP7_09710</name>
</gene>
<dbReference type="PANTHER" id="PTHR12302">
    <property type="entry name" value="EBNA2 BINDING PROTEIN P100"/>
    <property type="match status" value="1"/>
</dbReference>
<evidence type="ECO:0000313" key="6">
    <source>
        <dbReference type="EMBL" id="MFC5521190.1"/>
    </source>
</evidence>
<reference evidence="7" key="1">
    <citation type="journal article" date="2019" name="Int. J. Syst. Evol. Microbiol.">
        <title>The Global Catalogue of Microorganisms (GCM) 10K type strain sequencing project: providing services to taxonomists for standard genome sequencing and annotation.</title>
        <authorList>
            <consortium name="The Broad Institute Genomics Platform"/>
            <consortium name="The Broad Institute Genome Sequencing Center for Infectious Disease"/>
            <person name="Wu L."/>
            <person name="Ma J."/>
        </authorList>
    </citation>
    <scope>NUCLEOTIDE SEQUENCE [LARGE SCALE GENOMIC DNA]</scope>
    <source>
        <strain evidence="7">CGMCC 4.7277</strain>
    </source>
</reference>
<feature type="signal peptide" evidence="4">
    <location>
        <begin position="1"/>
        <end position="29"/>
    </location>
</feature>
<dbReference type="InterPro" id="IPR035437">
    <property type="entry name" value="SNase_OB-fold_sf"/>
</dbReference>
<dbReference type="SUPFAM" id="SSF50199">
    <property type="entry name" value="Staphylococcal nuclease"/>
    <property type="match status" value="1"/>
</dbReference>
<organism evidence="6 7">
    <name type="scientific">Polaromonas jejuensis</name>
    <dbReference type="NCBI Taxonomy" id="457502"/>
    <lineage>
        <taxon>Bacteria</taxon>
        <taxon>Pseudomonadati</taxon>
        <taxon>Pseudomonadota</taxon>
        <taxon>Betaproteobacteria</taxon>
        <taxon>Burkholderiales</taxon>
        <taxon>Comamonadaceae</taxon>
        <taxon>Polaromonas</taxon>
    </lineage>
</organism>
<protein>
    <submittedName>
        <fullName evidence="6">Thermonuclease family protein</fullName>
    </submittedName>
</protein>
<feature type="chain" id="PRO_5045220763" evidence="4">
    <location>
        <begin position="30"/>
        <end position="178"/>
    </location>
</feature>
<comment type="caution">
    <text evidence="6">The sequence shown here is derived from an EMBL/GenBank/DDBJ whole genome shotgun (WGS) entry which is preliminary data.</text>
</comment>
<evidence type="ECO:0000313" key="7">
    <source>
        <dbReference type="Proteomes" id="UP001596084"/>
    </source>
</evidence>
<proteinExistence type="predicted"/>
<accession>A0ABW0Q8X0</accession>
<evidence type="ECO:0000259" key="5">
    <source>
        <dbReference type="PROSITE" id="PS50830"/>
    </source>
</evidence>
<dbReference type="Pfam" id="PF00565">
    <property type="entry name" value="SNase"/>
    <property type="match status" value="1"/>
</dbReference>